<reference evidence="11" key="1">
    <citation type="submission" date="2016-04" db="UniProtKB">
        <authorList>
            <consortium name="WormBaseParasite"/>
        </authorList>
    </citation>
    <scope>IDENTIFICATION</scope>
</reference>
<accession>A0A158Q2M9</accession>
<sequence length="1013" mass="116184">MMDLDGRTKFLKQRDEERKKRQAEKLNSQRIIRLQALARGWLFRKHFNRQIRRKFDSLFGQFVDLERDKKVLVECSMFFNSTASCFWCKFDNFTNLIQRLCQLCRYIVLSISLTNVKYSFVSLFLSKQHIHAANHLVINIFSNILLIINELQIEKIADGKIISLFVHFMIIFLNCNSWALIHDNTQICATLNQMCNKIFSSAFNDPLKYSKLSVVLERIVASGRLLLTSSVFNGIFNIFYRILKNASFSNEALVLFIQKCLSCPTLLIYLSNANIDLLVQNRVFVKALHVLSLKSEILSDMSGNHGLFLLANLVHLSYLDQNGLVESLFDWTHVMNQILIRCDKFAVKKKGNRSHWHSILGWFSEPIDRSTEGSLQMVSKQLQYLWSKPVVCCLFDKVLHYDQDSNHAVNSCSNQQSHVDFTSSIQKLLKKLNIVGTEAQLNVSGALPVLSTTAVVCELYQSALLTLKTLRADILAGLCREDFLLPQLWEYIVSLSPSDNGLSYHLSLLHSYPSVSTHFAPLILFANLAFSVISILDEKEMYEKDFDQWSSSQLFSSIYQLCMLLYNRDCRRQFTKDHKFWIAPFVSFLFSFQNVSRDVKSVTIMNEFEKGISRAVFLISRMSHLVVLHERIILFRKYVASEKESLENAASTMISVQRNRLLEDGYRQLSMLSNNLIKGTIRVKFVNQQGLDEAGIDQDGVFKEFLELIMKKVFNPDLNLFKNSVDGRLYPSPTSNFHENHLDLFQFIGKILAKAVYEGIVIEVHLAPVLLATVLGRKLCAFDELSQLDPDLYKSLMYVKHYADSGDVADLSLTFSIDEDVLGRVKTVDLIPGGRTVQVTNMNRIAYVHKMAHYRVFNQTKEQCRSFVSGFQSILNGNWLSLFAPHELQYLISGQTSDIDLHDLRKHVQYYGGFHNNHRFVTSCSHAPLLGFAYLEPKFSIRCVEVSDDQDQGDTLVSVVRGFLAIKRHKSPTRLPTASTCFNLLKLPNYNKKSVLLQKLRYAIHSETGFELS</sequence>
<name>A0A158Q2M9_DRAME</name>
<dbReference type="EC" id="2.3.2.26" evidence="3"/>
<comment type="catalytic activity">
    <reaction evidence="1">
        <text>S-ubiquitinyl-[E2 ubiquitin-conjugating enzyme]-L-cysteine + [acceptor protein]-L-lysine = [E2 ubiquitin-conjugating enzyme]-L-cysteine + N(6)-ubiquitinyl-[acceptor protein]-L-lysine.</text>
        <dbReference type="EC" id="2.3.2.26"/>
    </reaction>
</comment>
<dbReference type="PANTHER" id="PTHR45700:SF3">
    <property type="entry name" value="UBIQUITIN-PROTEIN LIGASE E3B"/>
    <property type="match status" value="1"/>
</dbReference>
<dbReference type="Proteomes" id="UP000274756">
    <property type="component" value="Unassembled WGS sequence"/>
</dbReference>
<feature type="domain" description="HECT" evidence="7">
    <location>
        <begin position="673"/>
        <end position="1013"/>
    </location>
</feature>
<dbReference type="STRING" id="318479.A0A158Q2M9"/>
<dbReference type="Gene3D" id="3.90.1750.10">
    <property type="entry name" value="Hect, E3 ligase catalytic domains"/>
    <property type="match status" value="1"/>
</dbReference>
<evidence type="ECO:0000256" key="3">
    <source>
        <dbReference type="ARBA" id="ARBA00012485"/>
    </source>
</evidence>
<dbReference type="AlphaFoldDB" id="A0A158Q2M9"/>
<evidence type="ECO:0000256" key="5">
    <source>
        <dbReference type="ARBA" id="ARBA00022786"/>
    </source>
</evidence>
<evidence type="ECO:0000313" key="9">
    <source>
        <dbReference type="Proteomes" id="UP000038040"/>
    </source>
</evidence>
<gene>
    <name evidence="8" type="ORF">DME_LOCUS4819</name>
</gene>
<dbReference type="PROSITE" id="PS50237">
    <property type="entry name" value="HECT"/>
    <property type="match status" value="1"/>
</dbReference>
<evidence type="ECO:0000256" key="1">
    <source>
        <dbReference type="ARBA" id="ARBA00000885"/>
    </source>
</evidence>
<dbReference type="InterPro" id="IPR000569">
    <property type="entry name" value="HECT_dom"/>
</dbReference>
<comment type="pathway">
    <text evidence="2">Protein modification; protein ubiquitination.</text>
</comment>
<evidence type="ECO:0000256" key="6">
    <source>
        <dbReference type="PROSITE-ProRule" id="PRU00104"/>
    </source>
</evidence>
<feature type="active site" description="Glycyl thioester intermediate" evidence="6">
    <location>
        <position position="981"/>
    </location>
</feature>
<dbReference type="InterPro" id="IPR000048">
    <property type="entry name" value="IQ_motif_EF-hand-BS"/>
</dbReference>
<dbReference type="Proteomes" id="UP000038040">
    <property type="component" value="Unplaced"/>
</dbReference>
<protein>
    <recommendedName>
        <fullName evidence="3">HECT-type E3 ubiquitin transferase</fullName>
        <ecNumber evidence="3">2.3.2.26</ecNumber>
    </recommendedName>
</protein>
<evidence type="ECO:0000313" key="11">
    <source>
        <dbReference type="WBParaSite" id="DME_0000045901-mRNA-1"/>
    </source>
</evidence>
<dbReference type="SUPFAM" id="SSF56204">
    <property type="entry name" value="Hect, E3 ligase catalytic domain"/>
    <property type="match status" value="1"/>
</dbReference>
<proteinExistence type="predicted"/>
<evidence type="ECO:0000256" key="2">
    <source>
        <dbReference type="ARBA" id="ARBA00004906"/>
    </source>
</evidence>
<dbReference type="InterPro" id="IPR035983">
    <property type="entry name" value="Hect_E3_ubiquitin_ligase"/>
</dbReference>
<dbReference type="Pfam" id="PF00612">
    <property type="entry name" value="IQ"/>
    <property type="match status" value="1"/>
</dbReference>
<dbReference type="Pfam" id="PF00632">
    <property type="entry name" value="HECT"/>
    <property type="match status" value="1"/>
</dbReference>
<evidence type="ECO:0000313" key="10">
    <source>
        <dbReference type="Proteomes" id="UP000274756"/>
    </source>
</evidence>
<organism evidence="9 11">
    <name type="scientific">Dracunculus medinensis</name>
    <name type="common">Guinea worm</name>
    <dbReference type="NCBI Taxonomy" id="318479"/>
    <lineage>
        <taxon>Eukaryota</taxon>
        <taxon>Metazoa</taxon>
        <taxon>Ecdysozoa</taxon>
        <taxon>Nematoda</taxon>
        <taxon>Chromadorea</taxon>
        <taxon>Rhabditida</taxon>
        <taxon>Spirurina</taxon>
        <taxon>Dracunculoidea</taxon>
        <taxon>Dracunculidae</taxon>
        <taxon>Dracunculus</taxon>
    </lineage>
</organism>
<dbReference type="FunFam" id="3.30.2160.10:FF:000002">
    <property type="entry name" value="Putative Ubiquitin-protein ligase E3C"/>
    <property type="match status" value="1"/>
</dbReference>
<reference evidence="8 10" key="2">
    <citation type="submission" date="2018-11" db="EMBL/GenBank/DDBJ databases">
        <authorList>
            <consortium name="Pathogen Informatics"/>
        </authorList>
    </citation>
    <scope>NUCLEOTIDE SEQUENCE [LARGE SCALE GENOMIC DNA]</scope>
</reference>
<dbReference type="SMART" id="SM00119">
    <property type="entry name" value="HECTc"/>
    <property type="match status" value="1"/>
</dbReference>
<dbReference type="OrthoDB" id="8068875at2759"/>
<evidence type="ECO:0000259" key="7">
    <source>
        <dbReference type="PROSITE" id="PS50237"/>
    </source>
</evidence>
<dbReference type="GO" id="GO:0006511">
    <property type="term" value="P:ubiquitin-dependent protein catabolic process"/>
    <property type="evidence" value="ECO:0007669"/>
    <property type="project" value="TreeGrafter"/>
</dbReference>
<dbReference type="PANTHER" id="PTHR45700">
    <property type="entry name" value="UBIQUITIN-PROTEIN LIGASE E3C"/>
    <property type="match status" value="1"/>
</dbReference>
<keyword evidence="10" id="KW-1185">Reference proteome</keyword>
<keyword evidence="4" id="KW-0808">Transferase</keyword>
<evidence type="ECO:0000256" key="4">
    <source>
        <dbReference type="ARBA" id="ARBA00022679"/>
    </source>
</evidence>
<dbReference type="InterPro" id="IPR044611">
    <property type="entry name" value="E3A/B/C-like"/>
</dbReference>
<keyword evidence="5 6" id="KW-0833">Ubl conjugation pathway</keyword>
<dbReference type="Gene3D" id="3.30.2160.10">
    <property type="entry name" value="Hect, E3 ligase catalytic domain"/>
    <property type="match status" value="1"/>
</dbReference>
<dbReference type="Gene3D" id="3.30.2410.10">
    <property type="entry name" value="Hect, E3 ligase catalytic domain"/>
    <property type="match status" value="1"/>
</dbReference>
<dbReference type="EMBL" id="UYYG01001151">
    <property type="protein sequence ID" value="VDN54846.1"/>
    <property type="molecule type" value="Genomic_DNA"/>
</dbReference>
<dbReference type="PROSITE" id="PS50096">
    <property type="entry name" value="IQ"/>
    <property type="match status" value="1"/>
</dbReference>
<dbReference type="GO" id="GO:0061630">
    <property type="term" value="F:ubiquitin protein ligase activity"/>
    <property type="evidence" value="ECO:0007669"/>
    <property type="project" value="UniProtKB-EC"/>
</dbReference>
<dbReference type="GO" id="GO:0000209">
    <property type="term" value="P:protein polyubiquitination"/>
    <property type="evidence" value="ECO:0007669"/>
    <property type="project" value="InterPro"/>
</dbReference>
<dbReference type="WBParaSite" id="DME_0000045901-mRNA-1">
    <property type="protein sequence ID" value="DME_0000045901-mRNA-1"/>
    <property type="gene ID" value="DME_0000045901"/>
</dbReference>
<dbReference type="CDD" id="cd00078">
    <property type="entry name" value="HECTc"/>
    <property type="match status" value="1"/>
</dbReference>
<evidence type="ECO:0000313" key="8">
    <source>
        <dbReference type="EMBL" id="VDN54846.1"/>
    </source>
</evidence>